<feature type="domain" description="Acetyl-coenzyme A synthetase N-terminal" evidence="1">
    <location>
        <begin position="24"/>
        <end position="72"/>
    </location>
</feature>
<sequence>MLNKKLTDVNKNYKRANYSSEEIKKFYKEAENNLVFFNKISLELLTWDKKFDKVLDESEAPFYKWFSGGLLNP</sequence>
<feature type="non-terminal residue" evidence="2">
    <location>
        <position position="73"/>
    </location>
</feature>
<organism evidence="2 3">
    <name type="scientific">Flexistipes sinusarabici</name>
    <dbReference type="NCBI Taxonomy" id="2352"/>
    <lineage>
        <taxon>Bacteria</taxon>
        <taxon>Pseudomonadati</taxon>
        <taxon>Deferribacterota</taxon>
        <taxon>Deferribacteres</taxon>
        <taxon>Deferribacterales</taxon>
        <taxon>Flexistipitaceae</taxon>
        <taxon>Flexistipes</taxon>
    </lineage>
</organism>
<evidence type="ECO:0000313" key="2">
    <source>
        <dbReference type="EMBL" id="HCW93075.1"/>
    </source>
</evidence>
<dbReference type="InterPro" id="IPR032387">
    <property type="entry name" value="ACAS_N"/>
</dbReference>
<evidence type="ECO:0000313" key="3">
    <source>
        <dbReference type="Proteomes" id="UP000262325"/>
    </source>
</evidence>
<reference evidence="2 3" key="1">
    <citation type="journal article" date="2018" name="Nat. Biotechnol.">
        <title>A standardized bacterial taxonomy based on genome phylogeny substantially revises the tree of life.</title>
        <authorList>
            <person name="Parks D.H."/>
            <person name="Chuvochina M."/>
            <person name="Waite D.W."/>
            <person name="Rinke C."/>
            <person name="Skarshewski A."/>
            <person name="Chaumeil P.A."/>
            <person name="Hugenholtz P."/>
        </authorList>
    </citation>
    <scope>NUCLEOTIDE SEQUENCE [LARGE SCALE GENOMIC DNA]</scope>
    <source>
        <strain evidence="2">UBA8672</strain>
    </source>
</reference>
<gene>
    <name evidence="2" type="ORF">DHM44_05280</name>
</gene>
<dbReference type="AlphaFoldDB" id="A0A3D5QB48"/>
<comment type="caution">
    <text evidence="2">The sequence shown here is derived from an EMBL/GenBank/DDBJ whole genome shotgun (WGS) entry which is preliminary data.</text>
</comment>
<dbReference type="Pfam" id="PF16177">
    <property type="entry name" value="ACAS_N"/>
    <property type="match status" value="1"/>
</dbReference>
<proteinExistence type="predicted"/>
<protein>
    <submittedName>
        <fullName evidence="2">AMP-dependent synthetase</fullName>
    </submittedName>
</protein>
<dbReference type="EMBL" id="DPPF01000106">
    <property type="protein sequence ID" value="HCW93075.1"/>
    <property type="molecule type" value="Genomic_DNA"/>
</dbReference>
<evidence type="ECO:0000259" key="1">
    <source>
        <dbReference type="Pfam" id="PF16177"/>
    </source>
</evidence>
<dbReference type="Proteomes" id="UP000262325">
    <property type="component" value="Unassembled WGS sequence"/>
</dbReference>
<name>A0A3D5QB48_FLESI</name>
<accession>A0A3D5QB48</accession>